<dbReference type="RefSeq" id="WP_142703383.1">
    <property type="nucleotide sequence ID" value="NZ_VIRS01000003.1"/>
</dbReference>
<gene>
    <name evidence="4" type="ORF">FL583_05645</name>
</gene>
<reference evidence="4 5" key="1">
    <citation type="submission" date="2019-07" db="EMBL/GenBank/DDBJ databases">
        <title>Cryptosporangium phraense sp. nov., isolated from plant litter.</title>
        <authorList>
            <person name="Suriyachadkun C."/>
        </authorList>
    </citation>
    <scope>NUCLEOTIDE SEQUENCE [LARGE SCALE GENOMIC DNA]</scope>
    <source>
        <strain evidence="4 5">A-T 5661</strain>
    </source>
</reference>
<sequence>MPGATVYSLESILVDLAITVPALPERGGDVLATAARTNPGGGFNLASAVVRQGVRCVYAAPHGTGRYGDVIRAALAEEGVAWTIAPRPVGDSGYCVVLVEPGGERTFVTVAGVEAGLTTDDLSGVAPRAGDAVVVSGYDLAYPGSGPVLADWLPGLPDGVLIAFDPGPMVLEVPPDRLARTLTSVDLLTLNQREARMLTGAPSVVSSDELDVGLLDAVRRAGVADGAMIVLRAGRHGCAATGGSLGRRVLAVPAPVVRAVDTTGAGDVHTAVLLARLVTGVPVEDALVDAVRAGALAVQHAGSATGPTLAELRSYAEVEGHPDG</sequence>
<name>A0A545AXB7_9ACTN</name>
<evidence type="ECO:0000256" key="2">
    <source>
        <dbReference type="ARBA" id="ARBA00022777"/>
    </source>
</evidence>
<dbReference type="Gene3D" id="3.40.1190.20">
    <property type="match status" value="1"/>
</dbReference>
<dbReference type="OrthoDB" id="8578462at2"/>
<dbReference type="AlphaFoldDB" id="A0A545AXB7"/>
<dbReference type="InterPro" id="IPR011611">
    <property type="entry name" value="PfkB_dom"/>
</dbReference>
<evidence type="ECO:0000256" key="1">
    <source>
        <dbReference type="ARBA" id="ARBA00022679"/>
    </source>
</evidence>
<dbReference type="EMBL" id="VIRS01000003">
    <property type="protein sequence ID" value="TQS45976.1"/>
    <property type="molecule type" value="Genomic_DNA"/>
</dbReference>
<dbReference type="PANTHER" id="PTHR10584:SF166">
    <property type="entry name" value="RIBOKINASE"/>
    <property type="match status" value="1"/>
</dbReference>
<proteinExistence type="predicted"/>
<evidence type="ECO:0000259" key="3">
    <source>
        <dbReference type="Pfam" id="PF00294"/>
    </source>
</evidence>
<evidence type="ECO:0000313" key="4">
    <source>
        <dbReference type="EMBL" id="TQS45976.1"/>
    </source>
</evidence>
<feature type="domain" description="Carbohydrate kinase PfkB" evidence="3">
    <location>
        <begin position="9"/>
        <end position="305"/>
    </location>
</feature>
<comment type="caution">
    <text evidence="4">The sequence shown here is derived from an EMBL/GenBank/DDBJ whole genome shotgun (WGS) entry which is preliminary data.</text>
</comment>
<keyword evidence="5" id="KW-1185">Reference proteome</keyword>
<dbReference type="GO" id="GO:0016301">
    <property type="term" value="F:kinase activity"/>
    <property type="evidence" value="ECO:0007669"/>
    <property type="project" value="UniProtKB-KW"/>
</dbReference>
<dbReference type="PANTHER" id="PTHR10584">
    <property type="entry name" value="SUGAR KINASE"/>
    <property type="match status" value="1"/>
</dbReference>
<keyword evidence="2 4" id="KW-0418">Kinase</keyword>
<evidence type="ECO:0000313" key="5">
    <source>
        <dbReference type="Proteomes" id="UP000317982"/>
    </source>
</evidence>
<protein>
    <submittedName>
        <fullName evidence="4">Sugar kinase</fullName>
    </submittedName>
</protein>
<organism evidence="4 5">
    <name type="scientific">Cryptosporangium phraense</name>
    <dbReference type="NCBI Taxonomy" id="2593070"/>
    <lineage>
        <taxon>Bacteria</taxon>
        <taxon>Bacillati</taxon>
        <taxon>Actinomycetota</taxon>
        <taxon>Actinomycetes</taxon>
        <taxon>Cryptosporangiales</taxon>
        <taxon>Cryptosporangiaceae</taxon>
        <taxon>Cryptosporangium</taxon>
    </lineage>
</organism>
<dbReference type="GO" id="GO:0005829">
    <property type="term" value="C:cytosol"/>
    <property type="evidence" value="ECO:0007669"/>
    <property type="project" value="TreeGrafter"/>
</dbReference>
<dbReference type="InParanoid" id="A0A545AXB7"/>
<keyword evidence="1" id="KW-0808">Transferase</keyword>
<dbReference type="Proteomes" id="UP000317982">
    <property type="component" value="Unassembled WGS sequence"/>
</dbReference>
<dbReference type="Pfam" id="PF00294">
    <property type="entry name" value="PfkB"/>
    <property type="match status" value="1"/>
</dbReference>
<dbReference type="SUPFAM" id="SSF53613">
    <property type="entry name" value="Ribokinase-like"/>
    <property type="match status" value="1"/>
</dbReference>
<dbReference type="InterPro" id="IPR029056">
    <property type="entry name" value="Ribokinase-like"/>
</dbReference>
<accession>A0A545AXB7</accession>